<evidence type="ECO:0000256" key="2">
    <source>
        <dbReference type="ARBA" id="ARBA00004665"/>
    </source>
</evidence>
<sequence length="509" mass="58959">MFMKKINPRNVVLLFFLIVLAPFFMTYVFACFYISKNDREYFINMMSNIMENNAQNAIENPVHEARGLSRSIAMNIDEIDLHEYLNGGNARLNTIIPSVIYTAPFLRSITVSDGNGHHRTYPDLKFKDLAFYSELQNQQSNEKDSVYYSRPYDVVTLGINGAGEKTERMITISMNLFDSKSILFGAISFNFDLNAISAMLGNKITHYNETFILTSNSGDVILSNKKTDALIEKLLQIWERRTLSRTGYFYDNKNKYYVFYRKYANQNWTAFAIISEYNYVKATHAPKKILAIIIILCTIFYIVMTLFVKYYIDGIISTLYTEVNGAEARKEKLTFYSVYENIRKNNSKLELAIYYSETDALTAIFNRRKFDDDIKNLVSLERKFCVALIDIDNFKKINDKFGHSSGDDVLKIVCKMGMQVMGDTVRIYRFGGEELSALYHGNSVDEFYQLIERWRQRVSCRIWRERGLQVTYSAGLAQWESNDSVTQVINKADVLLYKAKNLGKNCTQR</sequence>
<organism evidence="8 9">
    <name type="scientific">[Enterobacter] lignolyticus</name>
    <dbReference type="NCBI Taxonomy" id="1334193"/>
    <lineage>
        <taxon>Bacteria</taxon>
        <taxon>Pseudomonadati</taxon>
        <taxon>Pseudomonadota</taxon>
        <taxon>Gammaproteobacteria</taxon>
        <taxon>Enterobacterales</taxon>
        <taxon>Enterobacteriaceae</taxon>
        <taxon>Pluralibacter</taxon>
    </lineage>
</organism>
<dbReference type="GO" id="GO:0052621">
    <property type="term" value="F:diguanylate cyclase activity"/>
    <property type="evidence" value="ECO:0007669"/>
    <property type="project" value="UniProtKB-EC"/>
</dbReference>
<dbReference type="PANTHER" id="PTHR45138:SF9">
    <property type="entry name" value="DIGUANYLATE CYCLASE DGCM-RELATED"/>
    <property type="match status" value="1"/>
</dbReference>
<comment type="catalytic activity">
    <reaction evidence="5">
        <text>2 GTP = 3',3'-c-di-GMP + 2 diphosphate</text>
        <dbReference type="Rhea" id="RHEA:24898"/>
        <dbReference type="ChEBI" id="CHEBI:33019"/>
        <dbReference type="ChEBI" id="CHEBI:37565"/>
        <dbReference type="ChEBI" id="CHEBI:58805"/>
        <dbReference type="EC" id="2.7.7.65"/>
    </reaction>
</comment>
<dbReference type="Proteomes" id="UP000069162">
    <property type="component" value="Chromosome"/>
</dbReference>
<accession>A0A806XHM8</accession>
<dbReference type="SMART" id="SM00267">
    <property type="entry name" value="GGDEF"/>
    <property type="match status" value="1"/>
</dbReference>
<dbReference type="PANTHER" id="PTHR45138">
    <property type="entry name" value="REGULATORY COMPONENTS OF SENSORY TRANSDUCTION SYSTEM"/>
    <property type="match status" value="1"/>
</dbReference>
<dbReference type="GO" id="GO:1902201">
    <property type="term" value="P:negative regulation of bacterial-type flagellum-dependent cell motility"/>
    <property type="evidence" value="ECO:0007669"/>
    <property type="project" value="TreeGrafter"/>
</dbReference>
<evidence type="ECO:0000259" key="7">
    <source>
        <dbReference type="PROSITE" id="PS50887"/>
    </source>
</evidence>
<dbReference type="AlphaFoldDB" id="A0A806XHM8"/>
<dbReference type="GO" id="GO:0005525">
    <property type="term" value="F:GTP binding"/>
    <property type="evidence" value="ECO:0007669"/>
    <property type="project" value="UniProtKB-KW"/>
</dbReference>
<dbReference type="SUPFAM" id="SSF55073">
    <property type="entry name" value="Nucleotide cyclase"/>
    <property type="match status" value="1"/>
</dbReference>
<proteinExistence type="predicted"/>
<feature type="transmembrane region" description="Helical" evidence="6">
    <location>
        <begin position="289"/>
        <end position="312"/>
    </location>
</feature>
<reference evidence="9" key="1">
    <citation type="submission" date="2015-10" db="EMBL/GenBank/DDBJ databases">
        <title>Complete Genome Sequencing of Klebsiella sp. strain G5.</title>
        <authorList>
            <person name="Chan K.-G."/>
            <person name="Chen J.-W."/>
        </authorList>
    </citation>
    <scope>NUCLEOTIDE SEQUENCE [LARGE SCALE GENOMIC DNA]</scope>
    <source>
        <strain evidence="9">G5</strain>
    </source>
</reference>
<comment type="pathway">
    <text evidence="2">Purine metabolism; 3',5'-cyclic di-GMP biosynthesis.</text>
</comment>
<dbReference type="GO" id="GO:0043709">
    <property type="term" value="P:cell adhesion involved in single-species biofilm formation"/>
    <property type="evidence" value="ECO:0007669"/>
    <property type="project" value="TreeGrafter"/>
</dbReference>
<dbReference type="InterPro" id="IPR043128">
    <property type="entry name" value="Rev_trsase/Diguanyl_cyclase"/>
</dbReference>
<keyword evidence="6" id="KW-0472">Membrane</keyword>
<dbReference type="GO" id="GO:0005886">
    <property type="term" value="C:plasma membrane"/>
    <property type="evidence" value="ECO:0007669"/>
    <property type="project" value="TreeGrafter"/>
</dbReference>
<keyword evidence="6" id="KW-1133">Transmembrane helix</keyword>
<dbReference type="EMBL" id="CP012871">
    <property type="protein sequence ID" value="ALR78517.1"/>
    <property type="molecule type" value="Genomic_DNA"/>
</dbReference>
<gene>
    <name evidence="8" type="ORF">AO703_20225</name>
</gene>
<evidence type="ECO:0000313" key="8">
    <source>
        <dbReference type="EMBL" id="ALR78517.1"/>
    </source>
</evidence>
<keyword evidence="4" id="KW-0342">GTP-binding</keyword>
<evidence type="ECO:0000256" key="5">
    <source>
        <dbReference type="ARBA" id="ARBA00034247"/>
    </source>
</evidence>
<name>A0A806XHM8_9ENTR</name>
<evidence type="ECO:0000256" key="4">
    <source>
        <dbReference type="ARBA" id="ARBA00023134"/>
    </source>
</evidence>
<keyword evidence="6" id="KW-0812">Transmembrane</keyword>
<dbReference type="Pfam" id="PF00990">
    <property type="entry name" value="GGDEF"/>
    <property type="match status" value="1"/>
</dbReference>
<dbReference type="PROSITE" id="PS50887">
    <property type="entry name" value="GGDEF"/>
    <property type="match status" value="1"/>
</dbReference>
<dbReference type="InterPro" id="IPR000160">
    <property type="entry name" value="GGDEF_dom"/>
</dbReference>
<feature type="domain" description="GGDEF" evidence="7">
    <location>
        <begin position="382"/>
        <end position="509"/>
    </location>
</feature>
<dbReference type="CDD" id="cd01949">
    <property type="entry name" value="GGDEF"/>
    <property type="match status" value="1"/>
</dbReference>
<protein>
    <recommendedName>
        <fullName evidence="3">diguanylate cyclase</fullName>
        <ecNumber evidence="3">2.7.7.65</ecNumber>
    </recommendedName>
</protein>
<evidence type="ECO:0000256" key="6">
    <source>
        <dbReference type="SAM" id="Phobius"/>
    </source>
</evidence>
<dbReference type="OrthoDB" id="5918979at2"/>
<keyword evidence="4" id="KW-0547">Nucleotide-binding</keyword>
<evidence type="ECO:0000313" key="9">
    <source>
        <dbReference type="Proteomes" id="UP000069162"/>
    </source>
</evidence>
<dbReference type="Gene3D" id="3.30.70.270">
    <property type="match status" value="1"/>
</dbReference>
<comment type="cofactor">
    <cofactor evidence="1">
        <name>Mg(2+)</name>
        <dbReference type="ChEBI" id="CHEBI:18420"/>
    </cofactor>
</comment>
<dbReference type="NCBIfam" id="TIGR00254">
    <property type="entry name" value="GGDEF"/>
    <property type="match status" value="1"/>
</dbReference>
<evidence type="ECO:0000256" key="3">
    <source>
        <dbReference type="ARBA" id="ARBA00012528"/>
    </source>
</evidence>
<dbReference type="InterPro" id="IPR029787">
    <property type="entry name" value="Nucleotide_cyclase"/>
</dbReference>
<dbReference type="KEGG" id="kle:AO703_20225"/>
<evidence type="ECO:0000256" key="1">
    <source>
        <dbReference type="ARBA" id="ARBA00001946"/>
    </source>
</evidence>
<dbReference type="EC" id="2.7.7.65" evidence="3"/>
<dbReference type="InterPro" id="IPR050469">
    <property type="entry name" value="Diguanylate_Cyclase"/>
</dbReference>